<protein>
    <recommendedName>
        <fullName evidence="4">Apple domain-containing protein</fullName>
    </recommendedName>
</protein>
<organism evidence="2 3">
    <name type="scientific">Hirsutella rhossiliensis</name>
    <dbReference type="NCBI Taxonomy" id="111463"/>
    <lineage>
        <taxon>Eukaryota</taxon>
        <taxon>Fungi</taxon>
        <taxon>Dikarya</taxon>
        <taxon>Ascomycota</taxon>
        <taxon>Pezizomycotina</taxon>
        <taxon>Sordariomycetes</taxon>
        <taxon>Hypocreomycetidae</taxon>
        <taxon>Hypocreales</taxon>
        <taxon>Ophiocordycipitaceae</taxon>
        <taxon>Hirsutella</taxon>
    </lineage>
</organism>
<proteinExistence type="predicted"/>
<evidence type="ECO:0000313" key="2">
    <source>
        <dbReference type="EMBL" id="KAH0959621.1"/>
    </source>
</evidence>
<dbReference type="GeneID" id="68358532"/>
<evidence type="ECO:0000313" key="3">
    <source>
        <dbReference type="Proteomes" id="UP000824596"/>
    </source>
</evidence>
<gene>
    <name evidence="2" type="ORF">HRG_09403</name>
</gene>
<evidence type="ECO:0000256" key="1">
    <source>
        <dbReference type="SAM" id="SignalP"/>
    </source>
</evidence>
<dbReference type="Proteomes" id="UP000824596">
    <property type="component" value="Unassembled WGS sequence"/>
</dbReference>
<comment type="caution">
    <text evidence="2">The sequence shown here is derived from an EMBL/GenBank/DDBJ whole genome shotgun (WGS) entry which is preliminary data.</text>
</comment>
<evidence type="ECO:0008006" key="4">
    <source>
        <dbReference type="Google" id="ProtNLM"/>
    </source>
</evidence>
<dbReference type="AlphaFoldDB" id="A0A9P8MSW2"/>
<dbReference type="RefSeq" id="XP_044717134.1">
    <property type="nucleotide sequence ID" value="XM_044867874.1"/>
</dbReference>
<sequence length="244" mass="26416">MKSSAACLVTLLLAATQADAECVPGHRETISPGYVVEHKCDLFREGDVHNNIGSNNECAKLCEAAARAVCSYHPPTKRCVVGKDSGRNIPRTGVTYMEKVEDAAVDDPFAVDCNEEKDACLLRETTLNDELAQCKSNAASSAAASATLQDVLAANCPSKHAKETTVSGKQYKIWCSRYHDPSGAKETQNVDTLAECVNLCSAKTWCTYALHGVYQTKCQLYQRSVAYTTTPGISNNAWHCAVKK</sequence>
<dbReference type="EMBL" id="JAIZPD010000012">
    <property type="protein sequence ID" value="KAH0959621.1"/>
    <property type="molecule type" value="Genomic_DNA"/>
</dbReference>
<name>A0A9P8MSW2_9HYPO</name>
<keyword evidence="1" id="KW-0732">Signal</keyword>
<keyword evidence="3" id="KW-1185">Reference proteome</keyword>
<dbReference type="OrthoDB" id="5403707at2759"/>
<accession>A0A9P8MSW2</accession>
<feature type="signal peptide" evidence="1">
    <location>
        <begin position="1"/>
        <end position="20"/>
    </location>
</feature>
<feature type="chain" id="PRO_5040429925" description="Apple domain-containing protein" evidence="1">
    <location>
        <begin position="21"/>
        <end position="244"/>
    </location>
</feature>
<reference evidence="2" key="1">
    <citation type="submission" date="2021-09" db="EMBL/GenBank/DDBJ databases">
        <title>A high-quality genome of the endoparasitic fungus Hirsutella rhossiliensis with a comparison of Hirsutella genomes reveals transposable elements contributing to genome size variation.</title>
        <authorList>
            <person name="Lin R."/>
            <person name="Jiao Y."/>
            <person name="Sun X."/>
            <person name="Ling J."/>
            <person name="Xie B."/>
            <person name="Cheng X."/>
        </authorList>
    </citation>
    <scope>NUCLEOTIDE SEQUENCE</scope>
    <source>
        <strain evidence="2">HR02</strain>
    </source>
</reference>